<dbReference type="Gene3D" id="1.10.10.10">
    <property type="entry name" value="Winged helix-like DNA-binding domain superfamily/Winged helix DNA-binding domain"/>
    <property type="match status" value="1"/>
</dbReference>
<keyword evidence="3" id="KW-0238">DNA-binding</keyword>
<keyword evidence="4" id="KW-0804">Transcription</keyword>
<evidence type="ECO:0000313" key="6">
    <source>
        <dbReference type="Proteomes" id="UP000320176"/>
    </source>
</evidence>
<accession>A0A5C6AGI9</accession>
<comment type="similarity">
    <text evidence="1">Belongs to the BlaI transcriptional regulatory family.</text>
</comment>
<dbReference type="Pfam" id="PF03965">
    <property type="entry name" value="Penicillinase_R"/>
    <property type="match status" value="1"/>
</dbReference>
<protein>
    <submittedName>
        <fullName evidence="5">Penicillinase repressor</fullName>
    </submittedName>
</protein>
<organism evidence="5 6">
    <name type="scientific">Stieleria varia</name>
    <dbReference type="NCBI Taxonomy" id="2528005"/>
    <lineage>
        <taxon>Bacteria</taxon>
        <taxon>Pseudomonadati</taxon>
        <taxon>Planctomycetota</taxon>
        <taxon>Planctomycetia</taxon>
        <taxon>Pirellulales</taxon>
        <taxon>Pirellulaceae</taxon>
        <taxon>Stieleria</taxon>
    </lineage>
</organism>
<dbReference type="InterPro" id="IPR005650">
    <property type="entry name" value="BlaI_family"/>
</dbReference>
<sequence length="139" mass="16033">MAKKSKKPPAKKPTLSELENKVMDVVWRQREVNAEQVRRLVKSNQPLTDSTIRTVLRRLEAKGYVSHRREGRLYLYQPTDFSQNVAADAVRGIIDRFCDGSVESLLVGMVNREVVTPEKLRELADRIKTDQQKRKGNKK</sequence>
<keyword evidence="6" id="KW-1185">Reference proteome</keyword>
<evidence type="ECO:0000256" key="3">
    <source>
        <dbReference type="ARBA" id="ARBA00023125"/>
    </source>
</evidence>
<evidence type="ECO:0000256" key="2">
    <source>
        <dbReference type="ARBA" id="ARBA00023015"/>
    </source>
</evidence>
<dbReference type="GO" id="GO:0003677">
    <property type="term" value="F:DNA binding"/>
    <property type="evidence" value="ECO:0007669"/>
    <property type="project" value="UniProtKB-KW"/>
</dbReference>
<proteinExistence type="inferred from homology"/>
<evidence type="ECO:0000256" key="1">
    <source>
        <dbReference type="ARBA" id="ARBA00011046"/>
    </source>
</evidence>
<dbReference type="PIRSF" id="PIRSF019455">
    <property type="entry name" value="CopR_AtkY"/>
    <property type="match status" value="1"/>
</dbReference>
<name>A0A5C6AGI9_9BACT</name>
<dbReference type="RefSeq" id="WP_197454868.1">
    <property type="nucleotide sequence ID" value="NZ_CP151726.1"/>
</dbReference>
<dbReference type="SUPFAM" id="SSF46785">
    <property type="entry name" value="Winged helix' DNA-binding domain"/>
    <property type="match status" value="1"/>
</dbReference>
<evidence type="ECO:0000313" key="5">
    <source>
        <dbReference type="EMBL" id="TWT98305.1"/>
    </source>
</evidence>
<dbReference type="InterPro" id="IPR036390">
    <property type="entry name" value="WH_DNA-bd_sf"/>
</dbReference>
<dbReference type="GO" id="GO:0045892">
    <property type="term" value="P:negative regulation of DNA-templated transcription"/>
    <property type="evidence" value="ECO:0007669"/>
    <property type="project" value="InterPro"/>
</dbReference>
<keyword evidence="2" id="KW-0805">Transcription regulation</keyword>
<dbReference type="InterPro" id="IPR036388">
    <property type="entry name" value="WH-like_DNA-bd_sf"/>
</dbReference>
<evidence type="ECO:0000256" key="4">
    <source>
        <dbReference type="ARBA" id="ARBA00023163"/>
    </source>
</evidence>
<dbReference type="EMBL" id="SJPN01000006">
    <property type="protein sequence ID" value="TWT98305.1"/>
    <property type="molecule type" value="Genomic_DNA"/>
</dbReference>
<dbReference type="Proteomes" id="UP000320176">
    <property type="component" value="Unassembled WGS sequence"/>
</dbReference>
<gene>
    <name evidence="5" type="primary">blaI_7</name>
    <name evidence="5" type="ORF">Pla52n_48160</name>
</gene>
<reference evidence="5 6" key="1">
    <citation type="submission" date="2019-02" db="EMBL/GenBank/DDBJ databases">
        <title>Deep-cultivation of Planctomycetes and their phenomic and genomic characterization uncovers novel biology.</title>
        <authorList>
            <person name="Wiegand S."/>
            <person name="Jogler M."/>
            <person name="Boedeker C."/>
            <person name="Pinto D."/>
            <person name="Vollmers J."/>
            <person name="Rivas-Marin E."/>
            <person name="Kohn T."/>
            <person name="Peeters S.H."/>
            <person name="Heuer A."/>
            <person name="Rast P."/>
            <person name="Oberbeckmann S."/>
            <person name="Bunk B."/>
            <person name="Jeske O."/>
            <person name="Meyerdierks A."/>
            <person name="Storesund J.E."/>
            <person name="Kallscheuer N."/>
            <person name="Luecker S."/>
            <person name="Lage O.M."/>
            <person name="Pohl T."/>
            <person name="Merkel B.J."/>
            <person name="Hornburger P."/>
            <person name="Mueller R.-W."/>
            <person name="Bruemmer F."/>
            <person name="Labrenz M."/>
            <person name="Spormann A.M."/>
            <person name="Op Den Camp H."/>
            <person name="Overmann J."/>
            <person name="Amann R."/>
            <person name="Jetten M.S.M."/>
            <person name="Mascher T."/>
            <person name="Medema M.H."/>
            <person name="Devos D.P."/>
            <person name="Kaster A.-K."/>
            <person name="Ovreas L."/>
            <person name="Rohde M."/>
            <person name="Galperin M.Y."/>
            <person name="Jogler C."/>
        </authorList>
    </citation>
    <scope>NUCLEOTIDE SEQUENCE [LARGE SCALE GENOMIC DNA]</scope>
    <source>
        <strain evidence="5 6">Pla52n</strain>
    </source>
</reference>
<comment type="caution">
    <text evidence="5">The sequence shown here is derived from an EMBL/GenBank/DDBJ whole genome shotgun (WGS) entry which is preliminary data.</text>
</comment>
<dbReference type="AlphaFoldDB" id="A0A5C6AGI9"/>